<sequence>MQSVTNVLLANLASADVLIAVAAVPFQFQAALLQKWVLPDFLCIVAPFVQVLSVNVSIFTLTVISIERYRALLYPFKARLSTSAAGYAVGVIWICAIVCASPMAAALRVELLDDPLSGSGKKKFCFPSGLSSPFNESRRAKDEAVEESTRIFGGYVIFLVMIQFVAPLIIIGFAYINIAVHLWGTDRHPGEYQARSQISAARTKQREKVIKMLILVVALFALCWFPLQAYNFLTAVNPHINLYPYINIVWFCCNFLAMSNSCQNPFILGLCNEKFRQELRAKVSLAYNFCIRDAGSGGGGHNNGSEYSGVGGEPPEITGPQKQQCTHQVVVTGCCSTNIDAKQNYAAAKRSAGKRYAFHTKMPLDSPVHLNHSTANFTNERPNLSRNGSDRYD</sequence>
<keyword evidence="6 11" id="KW-0472">Membrane</keyword>
<dbReference type="PROSITE" id="PS50262">
    <property type="entry name" value="G_PROTEIN_RECEP_F1_2"/>
    <property type="match status" value="1"/>
</dbReference>
<feature type="compositionally biased region" description="Polar residues" evidence="10">
    <location>
        <begin position="371"/>
        <end position="387"/>
    </location>
</feature>
<dbReference type="PRINTS" id="PR00237">
    <property type="entry name" value="GPCRRHODOPSN"/>
</dbReference>
<comment type="caution">
    <text evidence="13">The sequence shown here is derived from an EMBL/GenBank/DDBJ whole genome shotgun (WGS) entry which is preliminary data.</text>
</comment>
<protein>
    <submittedName>
        <fullName evidence="13">Tachykinin-like peptides receptor 99D</fullName>
    </submittedName>
</protein>
<feature type="region of interest" description="Disordered" evidence="10">
    <location>
        <begin position="367"/>
        <end position="393"/>
    </location>
</feature>
<evidence type="ECO:0000256" key="3">
    <source>
        <dbReference type="ARBA" id="ARBA00022692"/>
    </source>
</evidence>
<comment type="subcellular location">
    <subcellularLocation>
        <location evidence="1">Membrane</location>
        <topology evidence="1">Multi-pass membrane protein</topology>
    </subcellularLocation>
</comment>
<dbReference type="PANTHER" id="PTHR45695">
    <property type="entry name" value="LEUCOKININ RECEPTOR-RELATED"/>
    <property type="match status" value="1"/>
</dbReference>
<dbReference type="PRINTS" id="PR01012">
    <property type="entry name" value="NRPEPTIDEYR"/>
</dbReference>
<evidence type="ECO:0000313" key="14">
    <source>
        <dbReference type="Proteomes" id="UP000192578"/>
    </source>
</evidence>
<feature type="transmembrane region" description="Helical" evidence="11">
    <location>
        <begin position="7"/>
        <end position="28"/>
    </location>
</feature>
<dbReference type="GO" id="GO:0004983">
    <property type="term" value="F:neuropeptide Y receptor activity"/>
    <property type="evidence" value="ECO:0007669"/>
    <property type="project" value="InterPro"/>
</dbReference>
<dbReference type="Proteomes" id="UP000192578">
    <property type="component" value="Unassembled WGS sequence"/>
</dbReference>
<evidence type="ECO:0000256" key="8">
    <source>
        <dbReference type="ARBA" id="ARBA00023224"/>
    </source>
</evidence>
<reference evidence="14" key="1">
    <citation type="submission" date="2017-01" db="EMBL/GenBank/DDBJ databases">
        <title>Comparative genomics of anhydrobiosis in the tardigrade Hypsibius dujardini.</title>
        <authorList>
            <person name="Yoshida Y."/>
            <person name="Koutsovoulos G."/>
            <person name="Laetsch D."/>
            <person name="Stevens L."/>
            <person name="Kumar S."/>
            <person name="Horikawa D."/>
            <person name="Ishino K."/>
            <person name="Komine S."/>
            <person name="Tomita M."/>
            <person name="Blaxter M."/>
            <person name="Arakawa K."/>
        </authorList>
    </citation>
    <scope>NUCLEOTIDE SEQUENCE [LARGE SCALE GENOMIC DNA]</scope>
    <source>
        <strain evidence="14">Z151</strain>
    </source>
</reference>
<feature type="transmembrane region" description="Helical" evidence="11">
    <location>
        <begin position="48"/>
        <end position="66"/>
    </location>
</feature>
<keyword evidence="5 9" id="KW-0297">G-protein coupled receptor</keyword>
<feature type="transmembrane region" description="Helical" evidence="11">
    <location>
        <begin position="155"/>
        <end position="178"/>
    </location>
</feature>
<dbReference type="OrthoDB" id="9445642at2759"/>
<dbReference type="AlphaFoldDB" id="A0A1W0WJY5"/>
<name>A0A1W0WJY5_HYPEX</name>
<feature type="transmembrane region" description="Helical" evidence="11">
    <location>
        <begin position="212"/>
        <end position="230"/>
    </location>
</feature>
<evidence type="ECO:0000256" key="10">
    <source>
        <dbReference type="SAM" id="MobiDB-lite"/>
    </source>
</evidence>
<dbReference type="PANTHER" id="PTHR45695:SF9">
    <property type="entry name" value="LEUCOKININ RECEPTOR"/>
    <property type="match status" value="1"/>
</dbReference>
<organism evidence="13 14">
    <name type="scientific">Hypsibius exemplaris</name>
    <name type="common">Freshwater tardigrade</name>
    <dbReference type="NCBI Taxonomy" id="2072580"/>
    <lineage>
        <taxon>Eukaryota</taxon>
        <taxon>Metazoa</taxon>
        <taxon>Ecdysozoa</taxon>
        <taxon>Tardigrada</taxon>
        <taxon>Eutardigrada</taxon>
        <taxon>Parachela</taxon>
        <taxon>Hypsibioidea</taxon>
        <taxon>Hypsibiidae</taxon>
        <taxon>Hypsibius</taxon>
    </lineage>
</organism>
<evidence type="ECO:0000256" key="6">
    <source>
        <dbReference type="ARBA" id="ARBA00023136"/>
    </source>
</evidence>
<dbReference type="InterPro" id="IPR000276">
    <property type="entry name" value="GPCR_Rhodpsn"/>
</dbReference>
<keyword evidence="3 9" id="KW-0812">Transmembrane</keyword>
<keyword evidence="4 11" id="KW-1133">Transmembrane helix</keyword>
<comment type="similarity">
    <text evidence="2 9">Belongs to the G-protein coupled receptor 1 family.</text>
</comment>
<evidence type="ECO:0000256" key="11">
    <source>
        <dbReference type="SAM" id="Phobius"/>
    </source>
</evidence>
<gene>
    <name evidence="13" type="ORF">BV898_10357</name>
</gene>
<proteinExistence type="inferred from homology"/>
<keyword evidence="7 9" id="KW-0675">Receptor</keyword>
<dbReference type="GO" id="GO:0005886">
    <property type="term" value="C:plasma membrane"/>
    <property type="evidence" value="ECO:0007669"/>
    <property type="project" value="TreeGrafter"/>
</dbReference>
<feature type="domain" description="G-protein coupled receptors family 1 profile" evidence="12">
    <location>
        <begin position="1"/>
        <end position="268"/>
    </location>
</feature>
<feature type="region of interest" description="Disordered" evidence="10">
    <location>
        <begin position="301"/>
        <end position="322"/>
    </location>
</feature>
<evidence type="ECO:0000313" key="13">
    <source>
        <dbReference type="EMBL" id="OQV15489.1"/>
    </source>
</evidence>
<dbReference type="PROSITE" id="PS00237">
    <property type="entry name" value="G_PROTEIN_RECEP_F1_1"/>
    <property type="match status" value="1"/>
</dbReference>
<evidence type="ECO:0000256" key="5">
    <source>
        <dbReference type="ARBA" id="ARBA00023040"/>
    </source>
</evidence>
<accession>A0A1W0WJY5</accession>
<dbReference type="SUPFAM" id="SSF81321">
    <property type="entry name" value="Family A G protein-coupled receptor-like"/>
    <property type="match status" value="1"/>
</dbReference>
<keyword evidence="14" id="KW-1185">Reference proteome</keyword>
<evidence type="ECO:0000256" key="4">
    <source>
        <dbReference type="ARBA" id="ARBA00022989"/>
    </source>
</evidence>
<feature type="transmembrane region" description="Helical" evidence="11">
    <location>
        <begin position="87"/>
        <end position="107"/>
    </location>
</feature>
<evidence type="ECO:0000259" key="12">
    <source>
        <dbReference type="PROSITE" id="PS50262"/>
    </source>
</evidence>
<evidence type="ECO:0000256" key="9">
    <source>
        <dbReference type="RuleBase" id="RU000688"/>
    </source>
</evidence>
<keyword evidence="8 9" id="KW-0807">Transducer</keyword>
<dbReference type="EMBL" id="MTYJ01000088">
    <property type="protein sequence ID" value="OQV15489.1"/>
    <property type="molecule type" value="Genomic_DNA"/>
</dbReference>
<dbReference type="Gene3D" id="1.20.1070.10">
    <property type="entry name" value="Rhodopsin 7-helix transmembrane proteins"/>
    <property type="match status" value="1"/>
</dbReference>
<evidence type="ECO:0000256" key="1">
    <source>
        <dbReference type="ARBA" id="ARBA00004141"/>
    </source>
</evidence>
<dbReference type="Pfam" id="PF00001">
    <property type="entry name" value="7tm_1"/>
    <property type="match status" value="1"/>
</dbReference>
<evidence type="ECO:0000256" key="7">
    <source>
        <dbReference type="ARBA" id="ARBA00023170"/>
    </source>
</evidence>
<dbReference type="InterPro" id="IPR017452">
    <property type="entry name" value="GPCR_Rhodpsn_7TM"/>
</dbReference>
<dbReference type="InterPro" id="IPR000611">
    <property type="entry name" value="NPY_rcpt"/>
</dbReference>
<evidence type="ECO:0000256" key="2">
    <source>
        <dbReference type="ARBA" id="ARBA00010663"/>
    </source>
</evidence>